<accession>A0A139H8N1</accession>
<sequence>MLPPEQDIVISLSDIDFLPGATTLQKTQIRAAHETLWLRYEKSGGIDKKTTWRDIINASRDLIKAARIHVQRQVDEIRTELDLCWQAYLDIGAKFFTNIPNAVHARGIEDMLPSYERTLLKFIYEVEPLSTLMNFAAVSKRIENLDIVLRNGCFRRVTEILDDLRDSAADMDKDWAKIEAC</sequence>
<comment type="caution">
    <text evidence="1">The sequence shown here is derived from an EMBL/GenBank/DDBJ whole genome shotgun (WGS) entry which is preliminary data.</text>
</comment>
<evidence type="ECO:0000313" key="2">
    <source>
        <dbReference type="Proteomes" id="UP000070133"/>
    </source>
</evidence>
<reference evidence="1 2" key="1">
    <citation type="submission" date="2015-07" db="EMBL/GenBank/DDBJ databases">
        <title>Comparative genomics of the Sigatoka disease complex on banana suggests a link between parallel evolutionary changes in Pseudocercospora fijiensis and Pseudocercospora eumusae and increased virulence on the banana host.</title>
        <authorList>
            <person name="Chang T.-C."/>
            <person name="Salvucci A."/>
            <person name="Crous P.W."/>
            <person name="Stergiopoulos I."/>
        </authorList>
    </citation>
    <scope>NUCLEOTIDE SEQUENCE [LARGE SCALE GENOMIC DNA]</scope>
    <source>
        <strain evidence="1 2">CBS 114824</strain>
    </source>
</reference>
<organism evidence="1 2">
    <name type="scientific">Pseudocercospora eumusae</name>
    <dbReference type="NCBI Taxonomy" id="321146"/>
    <lineage>
        <taxon>Eukaryota</taxon>
        <taxon>Fungi</taxon>
        <taxon>Dikarya</taxon>
        <taxon>Ascomycota</taxon>
        <taxon>Pezizomycotina</taxon>
        <taxon>Dothideomycetes</taxon>
        <taxon>Dothideomycetidae</taxon>
        <taxon>Mycosphaerellales</taxon>
        <taxon>Mycosphaerellaceae</taxon>
        <taxon>Pseudocercospora</taxon>
    </lineage>
</organism>
<dbReference type="AlphaFoldDB" id="A0A139H8N1"/>
<proteinExistence type="predicted"/>
<keyword evidence="2" id="KW-1185">Reference proteome</keyword>
<protein>
    <submittedName>
        <fullName evidence="1">Uncharacterized protein</fullName>
    </submittedName>
</protein>
<gene>
    <name evidence="1" type="ORF">AC578_2046</name>
</gene>
<dbReference type="Proteomes" id="UP000070133">
    <property type="component" value="Unassembled WGS sequence"/>
</dbReference>
<dbReference type="EMBL" id="LFZN01000105">
    <property type="protein sequence ID" value="KXS98811.1"/>
    <property type="molecule type" value="Genomic_DNA"/>
</dbReference>
<evidence type="ECO:0000313" key="1">
    <source>
        <dbReference type="EMBL" id="KXS98811.1"/>
    </source>
</evidence>
<name>A0A139H8N1_9PEZI</name>
<dbReference type="OrthoDB" id="10320514at2759"/>